<accession>A0A9K3GN56</accession>
<protein>
    <submittedName>
        <fullName evidence="2">Uncharacterized protein</fullName>
    </submittedName>
</protein>
<name>A0A9K3GN56_9EUKA</name>
<proteinExistence type="predicted"/>
<gene>
    <name evidence="2" type="ORF">KIPB_011201</name>
</gene>
<reference evidence="2 3" key="1">
    <citation type="journal article" date="2018" name="PLoS ONE">
        <title>The draft genome of Kipferlia bialata reveals reductive genome evolution in fornicate parasites.</title>
        <authorList>
            <person name="Tanifuji G."/>
            <person name="Takabayashi S."/>
            <person name="Kume K."/>
            <person name="Takagi M."/>
            <person name="Nakayama T."/>
            <person name="Kamikawa R."/>
            <person name="Inagaki Y."/>
            <person name="Hashimoto T."/>
        </authorList>
    </citation>
    <scope>NUCLEOTIDE SEQUENCE [LARGE SCALE GENOMIC DNA]</scope>
    <source>
        <strain evidence="2">NY0173</strain>
    </source>
</reference>
<dbReference type="EMBL" id="BDIP01004457">
    <property type="protein sequence ID" value="GIQ88858.1"/>
    <property type="molecule type" value="Genomic_DNA"/>
</dbReference>
<evidence type="ECO:0000313" key="2">
    <source>
        <dbReference type="EMBL" id="GIQ88858.1"/>
    </source>
</evidence>
<sequence>MSEPCNFATVPFSRPADQDEGTELGAFDYRNGTISQMFRRSVE</sequence>
<evidence type="ECO:0000256" key="1">
    <source>
        <dbReference type="SAM" id="MobiDB-lite"/>
    </source>
</evidence>
<evidence type="ECO:0000313" key="3">
    <source>
        <dbReference type="Proteomes" id="UP000265618"/>
    </source>
</evidence>
<feature type="non-terminal residue" evidence="2">
    <location>
        <position position="1"/>
    </location>
</feature>
<organism evidence="2 3">
    <name type="scientific">Kipferlia bialata</name>
    <dbReference type="NCBI Taxonomy" id="797122"/>
    <lineage>
        <taxon>Eukaryota</taxon>
        <taxon>Metamonada</taxon>
        <taxon>Carpediemonas-like organisms</taxon>
        <taxon>Kipferlia</taxon>
    </lineage>
</organism>
<comment type="caution">
    <text evidence="2">The sequence shown here is derived from an EMBL/GenBank/DDBJ whole genome shotgun (WGS) entry which is preliminary data.</text>
</comment>
<keyword evidence="3" id="KW-1185">Reference proteome</keyword>
<dbReference type="AlphaFoldDB" id="A0A9K3GN56"/>
<dbReference type="Proteomes" id="UP000265618">
    <property type="component" value="Unassembled WGS sequence"/>
</dbReference>
<feature type="region of interest" description="Disordered" evidence="1">
    <location>
        <begin position="1"/>
        <end position="24"/>
    </location>
</feature>